<gene>
    <name evidence="1" type="ORF">RHMOL_Rhmol13G0174900</name>
</gene>
<name>A0ACC0L8X0_RHOML</name>
<protein>
    <submittedName>
        <fullName evidence="1">Uncharacterized protein</fullName>
    </submittedName>
</protein>
<organism evidence="1 2">
    <name type="scientific">Rhododendron molle</name>
    <name type="common">Chinese azalea</name>
    <name type="synonym">Azalea mollis</name>
    <dbReference type="NCBI Taxonomy" id="49168"/>
    <lineage>
        <taxon>Eukaryota</taxon>
        <taxon>Viridiplantae</taxon>
        <taxon>Streptophyta</taxon>
        <taxon>Embryophyta</taxon>
        <taxon>Tracheophyta</taxon>
        <taxon>Spermatophyta</taxon>
        <taxon>Magnoliopsida</taxon>
        <taxon>eudicotyledons</taxon>
        <taxon>Gunneridae</taxon>
        <taxon>Pentapetalae</taxon>
        <taxon>asterids</taxon>
        <taxon>Ericales</taxon>
        <taxon>Ericaceae</taxon>
        <taxon>Ericoideae</taxon>
        <taxon>Rhodoreae</taxon>
        <taxon>Rhododendron</taxon>
    </lineage>
</organism>
<dbReference type="EMBL" id="CM046400">
    <property type="protein sequence ID" value="KAI8524769.1"/>
    <property type="molecule type" value="Genomic_DNA"/>
</dbReference>
<keyword evidence="2" id="KW-1185">Reference proteome</keyword>
<comment type="caution">
    <text evidence="1">The sequence shown here is derived from an EMBL/GenBank/DDBJ whole genome shotgun (WGS) entry which is preliminary data.</text>
</comment>
<evidence type="ECO:0000313" key="2">
    <source>
        <dbReference type="Proteomes" id="UP001062846"/>
    </source>
</evidence>
<sequence length="80" mass="8825">MVWGWRRMVAEVGEGRDGDRTAELMEGWATEGWWGWRGGHGEGLGMEGSGCSGQWRRRRPDGGEGGRTAEMMVVDLRGGD</sequence>
<reference evidence="1" key="1">
    <citation type="submission" date="2022-02" db="EMBL/GenBank/DDBJ databases">
        <title>Plant Genome Project.</title>
        <authorList>
            <person name="Zhang R.-G."/>
        </authorList>
    </citation>
    <scope>NUCLEOTIDE SEQUENCE</scope>
    <source>
        <strain evidence="1">AT1</strain>
    </source>
</reference>
<dbReference type="Proteomes" id="UP001062846">
    <property type="component" value="Chromosome 13"/>
</dbReference>
<accession>A0ACC0L8X0</accession>
<evidence type="ECO:0000313" key="1">
    <source>
        <dbReference type="EMBL" id="KAI8524769.1"/>
    </source>
</evidence>
<proteinExistence type="predicted"/>